<dbReference type="InterPro" id="IPR043519">
    <property type="entry name" value="NT_sf"/>
</dbReference>
<evidence type="ECO:0000313" key="3">
    <source>
        <dbReference type="Proteomes" id="UP000250831"/>
    </source>
</evidence>
<name>A0A363NUK3_9SPHI</name>
<reference evidence="2 3" key="1">
    <citation type="submission" date="2018-04" db="EMBL/GenBank/DDBJ databases">
        <title>Sphingobacterium sp. M46 Genome.</title>
        <authorList>
            <person name="Cheng J."/>
            <person name="Li Y."/>
        </authorList>
    </citation>
    <scope>NUCLEOTIDE SEQUENCE [LARGE SCALE GENOMIC DNA]</scope>
    <source>
        <strain evidence="2 3">M46</strain>
    </source>
</reference>
<evidence type="ECO:0000259" key="1">
    <source>
        <dbReference type="Pfam" id="PF18765"/>
    </source>
</evidence>
<gene>
    <name evidence="2" type="ORF">DCO56_14030</name>
</gene>
<dbReference type="RefSeq" id="WP_108634385.1">
    <property type="nucleotide sequence ID" value="NZ_QCXX01000003.1"/>
</dbReference>
<comment type="caution">
    <text evidence="2">The sequence shown here is derived from an EMBL/GenBank/DDBJ whole genome shotgun (WGS) entry which is preliminary data.</text>
</comment>
<dbReference type="OrthoDB" id="5643411at2"/>
<dbReference type="AlphaFoldDB" id="A0A363NUK3"/>
<dbReference type="Pfam" id="PF18765">
    <property type="entry name" value="Polbeta"/>
    <property type="match status" value="1"/>
</dbReference>
<dbReference type="SUPFAM" id="SSF81301">
    <property type="entry name" value="Nucleotidyltransferase"/>
    <property type="match status" value="1"/>
</dbReference>
<dbReference type="Gene3D" id="3.30.460.10">
    <property type="entry name" value="Beta Polymerase, domain 2"/>
    <property type="match status" value="1"/>
</dbReference>
<protein>
    <recommendedName>
        <fullName evidence="1">Polymerase beta nucleotidyltransferase domain-containing protein</fullName>
    </recommendedName>
</protein>
<evidence type="ECO:0000313" key="2">
    <source>
        <dbReference type="EMBL" id="PUV24459.1"/>
    </source>
</evidence>
<dbReference type="CDD" id="cd05403">
    <property type="entry name" value="NT_KNTase_like"/>
    <property type="match status" value="1"/>
</dbReference>
<sequence>MNIPKVTEDIIQILNEETGNLILGIYLYGSTINGGLQPDSDIDLLVIIKGRLPQKTKLQLVKEFMQVSGEISNPELMRPLEITIVNINEISPLKHPVKYELQYGEWLRDSSLRRYTGDSTPHSDLTILLR</sequence>
<dbReference type="Proteomes" id="UP000250831">
    <property type="component" value="Unassembled WGS sequence"/>
</dbReference>
<proteinExistence type="predicted"/>
<dbReference type="InterPro" id="IPR041633">
    <property type="entry name" value="Polbeta"/>
</dbReference>
<accession>A0A363NUK3</accession>
<feature type="domain" description="Polymerase beta nucleotidyltransferase" evidence="1">
    <location>
        <begin position="8"/>
        <end position="89"/>
    </location>
</feature>
<organism evidence="2 3">
    <name type="scientific">Sphingobacterium athyrii</name>
    <dbReference type="NCBI Taxonomy" id="2152717"/>
    <lineage>
        <taxon>Bacteria</taxon>
        <taxon>Pseudomonadati</taxon>
        <taxon>Bacteroidota</taxon>
        <taxon>Sphingobacteriia</taxon>
        <taxon>Sphingobacteriales</taxon>
        <taxon>Sphingobacteriaceae</taxon>
        <taxon>Sphingobacterium</taxon>
    </lineage>
</organism>
<dbReference type="EMBL" id="QCXX01000003">
    <property type="protein sequence ID" value="PUV24459.1"/>
    <property type="molecule type" value="Genomic_DNA"/>
</dbReference>
<keyword evidence="3" id="KW-1185">Reference proteome</keyword>